<comment type="caution">
    <text evidence="1">The sequence shown here is derived from an EMBL/GenBank/DDBJ whole genome shotgun (WGS) entry which is preliminary data.</text>
</comment>
<organism evidence="1 2">
    <name type="scientific">Naganishia vaughanmartiniae</name>
    <dbReference type="NCBI Taxonomy" id="1424756"/>
    <lineage>
        <taxon>Eukaryota</taxon>
        <taxon>Fungi</taxon>
        <taxon>Dikarya</taxon>
        <taxon>Basidiomycota</taxon>
        <taxon>Agaricomycotina</taxon>
        <taxon>Tremellomycetes</taxon>
        <taxon>Filobasidiales</taxon>
        <taxon>Filobasidiaceae</taxon>
        <taxon>Naganishia</taxon>
    </lineage>
</organism>
<dbReference type="Proteomes" id="UP001243375">
    <property type="component" value="Unassembled WGS sequence"/>
</dbReference>
<evidence type="ECO:0000313" key="1">
    <source>
        <dbReference type="EMBL" id="KAJ9120200.1"/>
    </source>
</evidence>
<evidence type="ECO:0000313" key="2">
    <source>
        <dbReference type="Proteomes" id="UP001243375"/>
    </source>
</evidence>
<proteinExistence type="predicted"/>
<gene>
    <name evidence="1" type="ORF">QFC22_003100</name>
</gene>
<name>A0ACC2X9D1_9TREE</name>
<keyword evidence="2" id="KW-1185">Reference proteome</keyword>
<protein>
    <submittedName>
        <fullName evidence="1">Uncharacterized protein</fullName>
    </submittedName>
</protein>
<sequence length="232" mass="25489">MAVFALIYPFVSYPPFLSKAFQAYLLLRSPQLVIQALQARAVPALSLEDATTSLPLSPYTNGRPPSPFYSHQGSPIGTPITTSNGLPPLSPNGLNSSESVFAFPNEASDQIAARLQAYQQDSLLVGDDDYDGGRQFNGYRHTGAKDTLQQKDALKIAYRYLARAWVLVRHVPLFWIATSSQETMRWFILGIERRVGRSSGSSIFIQSDRRGSGAGMSNGGAYMGKKRNSSYK</sequence>
<dbReference type="EMBL" id="JASBWU010000007">
    <property type="protein sequence ID" value="KAJ9120200.1"/>
    <property type="molecule type" value="Genomic_DNA"/>
</dbReference>
<reference evidence="1" key="1">
    <citation type="submission" date="2023-04" db="EMBL/GenBank/DDBJ databases">
        <title>Draft Genome sequencing of Naganishia species isolated from polar environments using Oxford Nanopore Technology.</title>
        <authorList>
            <person name="Leo P."/>
            <person name="Venkateswaran K."/>
        </authorList>
    </citation>
    <scope>NUCLEOTIDE SEQUENCE</scope>
    <source>
        <strain evidence="1">MNA-CCFEE 5425</strain>
    </source>
</reference>
<accession>A0ACC2X9D1</accession>